<accession>A0ABW8YUB5</accession>
<comment type="caution">
    <text evidence="1">The sequence shown here is derived from an EMBL/GenBank/DDBJ whole genome shotgun (WGS) entry which is preliminary data.</text>
</comment>
<name>A0ABW8YUB5_9FLAO</name>
<gene>
    <name evidence="1" type="ORF">ABS766_03880</name>
</gene>
<proteinExistence type="predicted"/>
<dbReference type="EMBL" id="JBELPZ010000002">
    <property type="protein sequence ID" value="MFL9843552.1"/>
    <property type="molecule type" value="Genomic_DNA"/>
</dbReference>
<evidence type="ECO:0000313" key="2">
    <source>
        <dbReference type="Proteomes" id="UP001629156"/>
    </source>
</evidence>
<evidence type="ECO:0000313" key="1">
    <source>
        <dbReference type="EMBL" id="MFL9843552.1"/>
    </source>
</evidence>
<keyword evidence="2" id="KW-1185">Reference proteome</keyword>
<organism evidence="1 2">
    <name type="scientific">Flavobacterium rhizosphaerae</name>
    <dbReference type="NCBI Taxonomy" id="3163298"/>
    <lineage>
        <taxon>Bacteria</taxon>
        <taxon>Pseudomonadati</taxon>
        <taxon>Bacteroidota</taxon>
        <taxon>Flavobacteriia</taxon>
        <taxon>Flavobacteriales</taxon>
        <taxon>Flavobacteriaceae</taxon>
        <taxon>Flavobacterium</taxon>
    </lineage>
</organism>
<dbReference type="RefSeq" id="WP_408083806.1">
    <property type="nucleotide sequence ID" value="NZ_JBELPZ010000002.1"/>
</dbReference>
<sequence length="232" mass="26108">MNKIILFFLGLFCASAQTPITVEKIFDKVNAAYKDSPYITYNSRYIMYDSYTSKNVYENYSGFYIKKGNRVYFKLHNTEVIVSDSVGAKINHDQKAILIGTGGGVDSGAMITNQLALQGFKSELKTDPGFYICEFTAGKLTQAPYNKVIVFVNKKDFTVAKQILYLSSPLEGNDKSGKKTVSFPRLEIQFTLRKKDIAGDEKLLSLKNYFTIKNNTTILSQPLAGYQIFHSN</sequence>
<reference evidence="1 2" key="1">
    <citation type="submission" date="2024-06" db="EMBL/GenBank/DDBJ databases">
        <authorList>
            <person name="Kaempfer P."/>
            <person name="Viver T."/>
        </authorList>
    </citation>
    <scope>NUCLEOTIDE SEQUENCE [LARGE SCALE GENOMIC DNA]</scope>
    <source>
        <strain evidence="1 2">ST-119</strain>
    </source>
</reference>
<evidence type="ECO:0008006" key="3">
    <source>
        <dbReference type="Google" id="ProtNLM"/>
    </source>
</evidence>
<protein>
    <recommendedName>
        <fullName evidence="3">Outer membrane lipoprotein-sorting protein</fullName>
    </recommendedName>
</protein>
<dbReference type="Proteomes" id="UP001629156">
    <property type="component" value="Unassembled WGS sequence"/>
</dbReference>